<feature type="transmembrane region" description="Helical" evidence="1">
    <location>
        <begin position="21"/>
        <end position="39"/>
    </location>
</feature>
<gene>
    <name evidence="4" type="ORF">COY87_01205</name>
</gene>
<keyword evidence="1" id="KW-1133">Transmembrane helix</keyword>
<dbReference type="Proteomes" id="UP000229401">
    <property type="component" value="Unassembled WGS sequence"/>
</dbReference>
<evidence type="ECO:0000259" key="2">
    <source>
        <dbReference type="Pfam" id="PF09822"/>
    </source>
</evidence>
<dbReference type="Pfam" id="PF09822">
    <property type="entry name" value="ABC_transp_aux"/>
    <property type="match status" value="1"/>
</dbReference>
<comment type="caution">
    <text evidence="4">The sequence shown here is derived from an EMBL/GenBank/DDBJ whole genome shotgun (WGS) entry which is preliminary data.</text>
</comment>
<sequence length="500" mass="56400">MRKKISNQIIRIKKMLKKVKRPVLYTIGFCVFTAIQLVFSPIALKIDLSEGHAYSLTPSTKKILQKINKPLTLKLFVTSDLPTRLIPIKSDVIDLLNEYRKEGNNKIQIVSVDPKKDEKIGLEAQDIGIQELQFSQLDKDKYQVATAYLGLGIYYNDKKMSIPQLTDLSNLEYNLSSVILKLTKQEMPKIGIIGDDQLATGQNDPYLTIGSILFNQYNITPLKKDTTAEKEIDPVYNALIVFDNRTTKYSDDEVTSLKKYVSNGGKLLVLADGIWITENLSTETANHNLFSLFSDWGIKLENNLVLSTSAELINFGNAGQSFLSLYPFWFQTNNFYSKAGPLSNIESLTFPWGSSLSLTKKPGITSTILVQSPPLSWVQKEPFKLNPQEIPQPTKKELQSYPLVVQLQNKKNGELIIIPSSRFVEDKFLTQSGGNVEFVFNLIDNLVSGGALSGIRSRSVVFHPLPQIDDNQKDMFKYSMMFILPGLFGIYGIWRLMKRG</sequence>
<protein>
    <submittedName>
        <fullName evidence="4">Uncharacterized protein</fullName>
    </submittedName>
</protein>
<feature type="transmembrane region" description="Helical" evidence="1">
    <location>
        <begin position="475"/>
        <end position="494"/>
    </location>
</feature>
<proteinExistence type="predicted"/>
<accession>A0A2M7QKE0</accession>
<feature type="domain" description="DUF7088" evidence="3">
    <location>
        <begin position="51"/>
        <end position="151"/>
    </location>
</feature>
<dbReference type="InterPro" id="IPR055396">
    <property type="entry name" value="DUF7088"/>
</dbReference>
<reference evidence="5" key="1">
    <citation type="submission" date="2017-09" db="EMBL/GenBank/DDBJ databases">
        <title>Depth-based differentiation of microbial function through sediment-hosted aquifers and enrichment of novel symbionts in the deep terrestrial subsurface.</title>
        <authorList>
            <person name="Probst A.J."/>
            <person name="Ladd B."/>
            <person name="Jarett J.K."/>
            <person name="Geller-Mcgrath D.E."/>
            <person name="Sieber C.M.K."/>
            <person name="Emerson J.B."/>
            <person name="Anantharaman K."/>
            <person name="Thomas B.C."/>
            <person name="Malmstrom R."/>
            <person name="Stieglmeier M."/>
            <person name="Klingl A."/>
            <person name="Woyke T."/>
            <person name="Ryan C.M."/>
            <person name="Banfield J.F."/>
        </authorList>
    </citation>
    <scope>NUCLEOTIDE SEQUENCE [LARGE SCALE GENOMIC DNA]</scope>
</reference>
<feature type="domain" description="ABC-type uncharacterised transport system" evidence="2">
    <location>
        <begin position="188"/>
        <end position="441"/>
    </location>
</feature>
<keyword evidence="1" id="KW-0812">Transmembrane</keyword>
<evidence type="ECO:0000313" key="5">
    <source>
        <dbReference type="Proteomes" id="UP000229401"/>
    </source>
</evidence>
<keyword evidence="1" id="KW-0472">Membrane</keyword>
<organism evidence="4 5">
    <name type="scientific">Candidatus Roizmanbacteria bacterium CG_4_10_14_0_8_um_filter_33_9</name>
    <dbReference type="NCBI Taxonomy" id="1974826"/>
    <lineage>
        <taxon>Bacteria</taxon>
        <taxon>Candidatus Roizmaniibacteriota</taxon>
    </lineage>
</organism>
<dbReference type="Pfam" id="PF23357">
    <property type="entry name" value="DUF7088"/>
    <property type="match status" value="1"/>
</dbReference>
<name>A0A2M7QKE0_9BACT</name>
<evidence type="ECO:0000259" key="3">
    <source>
        <dbReference type="Pfam" id="PF23357"/>
    </source>
</evidence>
<evidence type="ECO:0000313" key="4">
    <source>
        <dbReference type="EMBL" id="PIY72401.1"/>
    </source>
</evidence>
<dbReference type="EMBL" id="PFLI01000045">
    <property type="protein sequence ID" value="PIY72401.1"/>
    <property type="molecule type" value="Genomic_DNA"/>
</dbReference>
<dbReference type="InterPro" id="IPR019196">
    <property type="entry name" value="ABC_transp_unknown"/>
</dbReference>
<dbReference type="AlphaFoldDB" id="A0A2M7QKE0"/>
<evidence type="ECO:0000256" key="1">
    <source>
        <dbReference type="SAM" id="Phobius"/>
    </source>
</evidence>